<accession>A0A1B1UH40</accession>
<keyword evidence="6" id="KW-1185">Reference proteome</keyword>
<evidence type="ECO:0000256" key="1">
    <source>
        <dbReference type="ARBA" id="ARBA00022553"/>
    </source>
</evidence>
<name>A0A1B1UH40_9BRAD</name>
<sequence length="159" mass="17197">MTHPQSAGHFALPSDPDRTLSPSVEQTQRMEDKQGPPRVLVVEDDFLIALQTEVALTAAGFEVVGPATTAEEAVALASDAQPTLAVMDIRLASTRDGIDAARELYQDFAIRCIFATAHDDVRTRGRAEPYAPLGWLPKPYTMASLVSAVVEALAQLRRP</sequence>
<dbReference type="PANTHER" id="PTHR44591">
    <property type="entry name" value="STRESS RESPONSE REGULATOR PROTEIN 1"/>
    <property type="match status" value="1"/>
</dbReference>
<proteinExistence type="predicted"/>
<dbReference type="InterPro" id="IPR011006">
    <property type="entry name" value="CheY-like_superfamily"/>
</dbReference>
<dbReference type="InterPro" id="IPR001789">
    <property type="entry name" value="Sig_transdc_resp-reg_receiver"/>
</dbReference>
<dbReference type="GO" id="GO:0000160">
    <property type="term" value="P:phosphorelay signal transduction system"/>
    <property type="evidence" value="ECO:0007669"/>
    <property type="project" value="InterPro"/>
</dbReference>
<dbReference type="Pfam" id="PF00072">
    <property type="entry name" value="Response_reg"/>
    <property type="match status" value="1"/>
</dbReference>
<dbReference type="Proteomes" id="UP000092839">
    <property type="component" value="Chromosome"/>
</dbReference>
<evidence type="ECO:0000259" key="4">
    <source>
        <dbReference type="PROSITE" id="PS50110"/>
    </source>
</evidence>
<dbReference type="AlphaFoldDB" id="A0A1B1UH40"/>
<evidence type="ECO:0000256" key="2">
    <source>
        <dbReference type="PROSITE-ProRule" id="PRU00169"/>
    </source>
</evidence>
<dbReference type="KEGG" id="bic:LMTR13_19765"/>
<dbReference type="PANTHER" id="PTHR44591:SF18">
    <property type="entry name" value="REGULATORY PROTEIN"/>
    <property type="match status" value="1"/>
</dbReference>
<organism evidence="5 6">
    <name type="scientific">Bradyrhizobium icense</name>
    <dbReference type="NCBI Taxonomy" id="1274631"/>
    <lineage>
        <taxon>Bacteria</taxon>
        <taxon>Pseudomonadati</taxon>
        <taxon>Pseudomonadota</taxon>
        <taxon>Alphaproteobacteria</taxon>
        <taxon>Hyphomicrobiales</taxon>
        <taxon>Nitrobacteraceae</taxon>
        <taxon>Bradyrhizobium</taxon>
    </lineage>
</organism>
<protein>
    <submittedName>
        <fullName evidence="5">Regulator</fullName>
    </submittedName>
</protein>
<feature type="modified residue" description="4-aspartylphosphate" evidence="2">
    <location>
        <position position="88"/>
    </location>
</feature>
<gene>
    <name evidence="5" type="ORF">LMTR13_19765</name>
</gene>
<dbReference type="InterPro" id="IPR050595">
    <property type="entry name" value="Bact_response_regulator"/>
</dbReference>
<dbReference type="PROSITE" id="PS50110">
    <property type="entry name" value="RESPONSE_REGULATORY"/>
    <property type="match status" value="1"/>
</dbReference>
<dbReference type="STRING" id="1274631.LMTR13_19765"/>
<dbReference type="EMBL" id="CP016428">
    <property type="protein sequence ID" value="ANW02072.1"/>
    <property type="molecule type" value="Genomic_DNA"/>
</dbReference>
<reference evidence="5 6" key="1">
    <citation type="submission" date="2016-07" db="EMBL/GenBank/DDBJ databases">
        <title>Complete genome sequence of Bradyrhizobium icense LMTR 13T, a potential inoculant strain isolated from lima bean (Phaseolus lunatus) in Peru.</title>
        <authorList>
            <person name="Ormeno-Orrillo E."/>
            <person name="Duran D."/>
            <person name="Rogel M.A."/>
            <person name="Rey L."/>
            <person name="Imperial J."/>
            <person name="Ruiz-Argueso T."/>
            <person name="Martinez-Romero E."/>
        </authorList>
    </citation>
    <scope>NUCLEOTIDE SEQUENCE [LARGE SCALE GENOMIC DNA]</scope>
    <source>
        <strain evidence="5 6">LMTR 13</strain>
    </source>
</reference>
<dbReference type="SUPFAM" id="SSF52172">
    <property type="entry name" value="CheY-like"/>
    <property type="match status" value="1"/>
</dbReference>
<evidence type="ECO:0000313" key="6">
    <source>
        <dbReference type="Proteomes" id="UP000092839"/>
    </source>
</evidence>
<keyword evidence="1 2" id="KW-0597">Phosphoprotein</keyword>
<dbReference type="SMART" id="SM00448">
    <property type="entry name" value="REC"/>
    <property type="match status" value="1"/>
</dbReference>
<feature type="region of interest" description="Disordered" evidence="3">
    <location>
        <begin position="1"/>
        <end position="35"/>
    </location>
</feature>
<evidence type="ECO:0000256" key="3">
    <source>
        <dbReference type="SAM" id="MobiDB-lite"/>
    </source>
</evidence>
<dbReference type="OrthoDB" id="7774278at2"/>
<feature type="domain" description="Response regulatory" evidence="4">
    <location>
        <begin position="38"/>
        <end position="153"/>
    </location>
</feature>
<dbReference type="Gene3D" id="3.40.50.2300">
    <property type="match status" value="1"/>
</dbReference>
<evidence type="ECO:0000313" key="5">
    <source>
        <dbReference type="EMBL" id="ANW02072.1"/>
    </source>
</evidence>